<comment type="caution">
    <text evidence="3">The sequence shown here is derived from an EMBL/GenBank/DDBJ whole genome shotgun (WGS) entry which is preliminary data.</text>
</comment>
<feature type="chain" id="PRO_5045288481" evidence="2">
    <location>
        <begin position="32"/>
        <end position="231"/>
    </location>
</feature>
<feature type="compositionally biased region" description="Low complexity" evidence="1">
    <location>
        <begin position="201"/>
        <end position="210"/>
    </location>
</feature>
<dbReference type="Pfam" id="PF09923">
    <property type="entry name" value="DUF2155"/>
    <property type="match status" value="1"/>
</dbReference>
<dbReference type="RefSeq" id="WP_266116824.1">
    <property type="nucleotide sequence ID" value="NZ_JANIDY010000003.1"/>
</dbReference>
<keyword evidence="2" id="KW-0732">Signal</keyword>
<gene>
    <name evidence="3" type="ORF">NQF86_06470</name>
</gene>
<dbReference type="EMBL" id="JANIDY010000003">
    <property type="protein sequence ID" value="MCX5618309.1"/>
    <property type="molecule type" value="Genomic_DNA"/>
</dbReference>
<feature type="compositionally biased region" description="Low complexity" evidence="1">
    <location>
        <begin position="220"/>
        <end position="231"/>
    </location>
</feature>
<name>A0ABT3WGV0_9PROT</name>
<accession>A0ABT3WGV0</accession>
<keyword evidence="4" id="KW-1185">Reference proteome</keyword>
<dbReference type="Proteomes" id="UP001165576">
    <property type="component" value="Unassembled WGS sequence"/>
</dbReference>
<feature type="signal peptide" evidence="2">
    <location>
        <begin position="1"/>
        <end position="31"/>
    </location>
</feature>
<evidence type="ECO:0000313" key="3">
    <source>
        <dbReference type="EMBL" id="MCX5618309.1"/>
    </source>
</evidence>
<evidence type="ECO:0000256" key="2">
    <source>
        <dbReference type="SAM" id="SignalP"/>
    </source>
</evidence>
<evidence type="ECO:0000313" key="4">
    <source>
        <dbReference type="Proteomes" id="UP001165576"/>
    </source>
</evidence>
<reference evidence="3" key="1">
    <citation type="submission" date="2022-07" db="EMBL/GenBank/DDBJ databases">
        <title>Bombella genomes.</title>
        <authorList>
            <person name="Harer L."/>
            <person name="Styblova S."/>
            <person name="Ehrmann M."/>
        </authorList>
    </citation>
    <scope>NUCLEOTIDE SEQUENCE</scope>
    <source>
        <strain evidence="3">TMW 2.2543</strain>
    </source>
</reference>
<protein>
    <submittedName>
        <fullName evidence="3">DUF2155 domain-containing protein</fullName>
    </submittedName>
</protein>
<sequence length="231" mass="23933">MKIRKTVSSRRSWLMVPCLMGLMAVPSVTLHAEGVRGIAPPAVYPATSWQGRSGAVLRIMRRLDSHVDLVPLHSGEDTAYGTLSLRLERCLQKPDGLPAQTAALLKIEENQEAGSPPFEGWMFTDDPALGAYAGALYDVQLVSCDGDKVEPMVGALPAPVPPQLPAIMAPHVDADAERGPEVLTPSAPSGAGSAQDGGGSSSAPLSLLPPASAPAPLPAPQAEQGGAAQPR</sequence>
<dbReference type="InterPro" id="IPR019225">
    <property type="entry name" value="DUF2155"/>
</dbReference>
<evidence type="ECO:0000256" key="1">
    <source>
        <dbReference type="SAM" id="MobiDB-lite"/>
    </source>
</evidence>
<proteinExistence type="predicted"/>
<feature type="region of interest" description="Disordered" evidence="1">
    <location>
        <begin position="178"/>
        <end position="231"/>
    </location>
</feature>
<feature type="compositionally biased region" description="Low complexity" evidence="1">
    <location>
        <begin position="185"/>
        <end position="194"/>
    </location>
</feature>
<organism evidence="3 4">
    <name type="scientific">Bombella pluederhausensis</name>
    <dbReference type="NCBI Taxonomy" id="2967336"/>
    <lineage>
        <taxon>Bacteria</taxon>
        <taxon>Pseudomonadati</taxon>
        <taxon>Pseudomonadota</taxon>
        <taxon>Alphaproteobacteria</taxon>
        <taxon>Acetobacterales</taxon>
        <taxon>Acetobacteraceae</taxon>
        <taxon>Bombella</taxon>
    </lineage>
</organism>